<dbReference type="AlphaFoldDB" id="A0A9Q1KR14"/>
<dbReference type="Pfam" id="PF03634">
    <property type="entry name" value="TCP"/>
    <property type="match status" value="1"/>
</dbReference>
<reference evidence="7" key="1">
    <citation type="submission" date="2022-04" db="EMBL/GenBank/DDBJ databases">
        <title>Carnegiea gigantea Genome sequencing and assembly v2.</title>
        <authorList>
            <person name="Copetti D."/>
            <person name="Sanderson M.J."/>
            <person name="Burquez A."/>
            <person name="Wojciechowski M.F."/>
        </authorList>
    </citation>
    <scope>NUCLEOTIDE SEQUENCE</scope>
    <source>
        <strain evidence="7">SGP5-SGP5p</strain>
        <tissue evidence="7">Aerial part</tissue>
    </source>
</reference>
<organism evidence="7 8">
    <name type="scientific">Carnegiea gigantea</name>
    <dbReference type="NCBI Taxonomy" id="171969"/>
    <lineage>
        <taxon>Eukaryota</taxon>
        <taxon>Viridiplantae</taxon>
        <taxon>Streptophyta</taxon>
        <taxon>Embryophyta</taxon>
        <taxon>Tracheophyta</taxon>
        <taxon>Spermatophyta</taxon>
        <taxon>Magnoliopsida</taxon>
        <taxon>eudicotyledons</taxon>
        <taxon>Gunneridae</taxon>
        <taxon>Pentapetalae</taxon>
        <taxon>Caryophyllales</taxon>
        <taxon>Cactineae</taxon>
        <taxon>Cactaceae</taxon>
        <taxon>Cactoideae</taxon>
        <taxon>Echinocereeae</taxon>
        <taxon>Carnegiea</taxon>
    </lineage>
</organism>
<comment type="caution">
    <text evidence="7">The sequence shown here is derived from an EMBL/GenBank/DDBJ whole genome shotgun (WGS) entry which is preliminary data.</text>
</comment>
<evidence type="ECO:0000259" key="6">
    <source>
        <dbReference type="PROSITE" id="PS51369"/>
    </source>
</evidence>
<accession>A0A9Q1KR14</accession>
<dbReference type="OrthoDB" id="1927134at2759"/>
<evidence type="ECO:0000313" key="7">
    <source>
        <dbReference type="EMBL" id="KAJ8447968.1"/>
    </source>
</evidence>
<dbReference type="InterPro" id="IPR017887">
    <property type="entry name" value="TF_TCP_subgr"/>
</dbReference>
<sequence length="240" mass="26983">MAPLPLVEPACKMAEVQGGRSLRPSERKARYSKVYTARGLRDRRVRLSADTAIQFYDVQDRLGYERASEAVDWLIKKAKVSIDKLFDTSSYHNSEILTHRDAQNNAQFDYLGDQFNLTDDPVHNSAYSSMENSMLFPYIDARNSSTEMGSSCHQKGQIQKIMFHSRVDCHQMTAVLQPPGVELTSVEFPGMVNQATVIQSSGVSSDEIVKFYISGQGHGDQDETMVFNQPAFAVRPSHHE</sequence>
<keyword evidence="3" id="KW-0238">DNA-binding</keyword>
<evidence type="ECO:0000256" key="4">
    <source>
        <dbReference type="ARBA" id="ARBA00023163"/>
    </source>
</evidence>
<keyword evidence="4" id="KW-0804">Transcription</keyword>
<evidence type="ECO:0000256" key="3">
    <source>
        <dbReference type="ARBA" id="ARBA00023125"/>
    </source>
</evidence>
<dbReference type="PROSITE" id="PS51369">
    <property type="entry name" value="TCP"/>
    <property type="match status" value="1"/>
</dbReference>
<keyword evidence="5" id="KW-0539">Nucleus</keyword>
<keyword evidence="8" id="KW-1185">Reference proteome</keyword>
<dbReference type="GO" id="GO:2000032">
    <property type="term" value="P:regulation of secondary shoot formation"/>
    <property type="evidence" value="ECO:0007669"/>
    <property type="project" value="TreeGrafter"/>
</dbReference>
<dbReference type="GO" id="GO:0043565">
    <property type="term" value="F:sequence-specific DNA binding"/>
    <property type="evidence" value="ECO:0007669"/>
    <property type="project" value="TreeGrafter"/>
</dbReference>
<dbReference type="GO" id="GO:0005634">
    <property type="term" value="C:nucleus"/>
    <property type="evidence" value="ECO:0007669"/>
    <property type="project" value="UniProtKB-SubCell"/>
</dbReference>
<feature type="domain" description="TCP" evidence="6">
    <location>
        <begin position="27"/>
        <end position="85"/>
    </location>
</feature>
<protein>
    <recommendedName>
        <fullName evidence="6">TCP domain-containing protein</fullName>
    </recommendedName>
</protein>
<gene>
    <name evidence="7" type="ORF">Cgig2_028844</name>
</gene>
<keyword evidence="2" id="KW-0805">Transcription regulation</keyword>
<dbReference type="Proteomes" id="UP001153076">
    <property type="component" value="Unassembled WGS sequence"/>
</dbReference>
<dbReference type="EMBL" id="JAKOGI010000033">
    <property type="protein sequence ID" value="KAJ8447968.1"/>
    <property type="molecule type" value="Genomic_DNA"/>
</dbReference>
<dbReference type="GO" id="GO:0003700">
    <property type="term" value="F:DNA-binding transcription factor activity"/>
    <property type="evidence" value="ECO:0007669"/>
    <property type="project" value="InterPro"/>
</dbReference>
<evidence type="ECO:0000256" key="2">
    <source>
        <dbReference type="ARBA" id="ARBA00023015"/>
    </source>
</evidence>
<comment type="subcellular location">
    <subcellularLocation>
        <location evidence="1">Nucleus</location>
    </subcellularLocation>
</comment>
<evidence type="ECO:0000256" key="1">
    <source>
        <dbReference type="ARBA" id="ARBA00004123"/>
    </source>
</evidence>
<evidence type="ECO:0000256" key="5">
    <source>
        <dbReference type="ARBA" id="ARBA00023242"/>
    </source>
</evidence>
<dbReference type="InterPro" id="IPR005333">
    <property type="entry name" value="Transcription_factor_TCP"/>
</dbReference>
<dbReference type="PANTHER" id="PTHR31072:SF240">
    <property type="entry name" value="TRANSCRIPTION FACTOR TCP10"/>
    <property type="match status" value="1"/>
</dbReference>
<proteinExistence type="predicted"/>
<name>A0A9Q1KR14_9CARY</name>
<evidence type="ECO:0000313" key="8">
    <source>
        <dbReference type="Proteomes" id="UP001153076"/>
    </source>
</evidence>
<dbReference type="PANTHER" id="PTHR31072">
    <property type="entry name" value="TRANSCRIPTION FACTOR TCP4-RELATED"/>
    <property type="match status" value="1"/>
</dbReference>